<protein>
    <submittedName>
        <fullName evidence="3">Uncharacterized protein</fullName>
    </submittedName>
</protein>
<keyword evidence="2" id="KW-0472">Membrane</keyword>
<keyword evidence="2" id="KW-0812">Transmembrane</keyword>
<reference evidence="3" key="1">
    <citation type="submission" date="2023-06" db="EMBL/GenBank/DDBJ databases">
        <authorList>
            <consortium name="Lawrence Berkeley National Laboratory"/>
            <person name="Ahrendt S."/>
            <person name="Sahu N."/>
            <person name="Indic B."/>
            <person name="Wong-Bajracharya J."/>
            <person name="Merenyi Z."/>
            <person name="Ke H.-M."/>
            <person name="Monk M."/>
            <person name="Kocsube S."/>
            <person name="Drula E."/>
            <person name="Lipzen A."/>
            <person name="Balint B."/>
            <person name="Henrissat B."/>
            <person name="Andreopoulos B."/>
            <person name="Martin F.M."/>
            <person name="Harder C.B."/>
            <person name="Rigling D."/>
            <person name="Ford K.L."/>
            <person name="Foster G.D."/>
            <person name="Pangilinan J."/>
            <person name="Papanicolaou A."/>
            <person name="Barry K."/>
            <person name="LaButti K."/>
            <person name="Viragh M."/>
            <person name="Koriabine M."/>
            <person name="Yan M."/>
            <person name="Riley R."/>
            <person name="Champramary S."/>
            <person name="Plett K.L."/>
            <person name="Tsai I.J."/>
            <person name="Slot J."/>
            <person name="Sipos G."/>
            <person name="Plett J."/>
            <person name="Nagy L.G."/>
            <person name="Grigoriev I.V."/>
        </authorList>
    </citation>
    <scope>NUCLEOTIDE SEQUENCE</scope>
    <source>
        <strain evidence="3">HWK02</strain>
    </source>
</reference>
<evidence type="ECO:0000313" key="3">
    <source>
        <dbReference type="EMBL" id="KAK0501101.1"/>
    </source>
</evidence>
<keyword evidence="4" id="KW-1185">Reference proteome</keyword>
<feature type="compositionally biased region" description="Basic and acidic residues" evidence="1">
    <location>
        <begin position="52"/>
        <end position="70"/>
    </location>
</feature>
<dbReference type="Proteomes" id="UP001175228">
    <property type="component" value="Unassembled WGS sequence"/>
</dbReference>
<evidence type="ECO:0000256" key="2">
    <source>
        <dbReference type="SAM" id="Phobius"/>
    </source>
</evidence>
<name>A0AA39TUP6_9AGAR</name>
<evidence type="ECO:0000313" key="4">
    <source>
        <dbReference type="Proteomes" id="UP001175228"/>
    </source>
</evidence>
<proteinExistence type="predicted"/>
<feature type="region of interest" description="Disordered" evidence="1">
    <location>
        <begin position="19"/>
        <end position="73"/>
    </location>
</feature>
<gene>
    <name evidence="3" type="ORF">EDD18DRAFT_1102053</name>
</gene>
<comment type="caution">
    <text evidence="3">The sequence shown here is derived from an EMBL/GenBank/DDBJ whole genome shotgun (WGS) entry which is preliminary data.</text>
</comment>
<feature type="transmembrane region" description="Helical" evidence="2">
    <location>
        <begin position="245"/>
        <end position="265"/>
    </location>
</feature>
<dbReference type="EMBL" id="JAUEPU010000007">
    <property type="protein sequence ID" value="KAK0501101.1"/>
    <property type="molecule type" value="Genomic_DNA"/>
</dbReference>
<accession>A0AA39TUP6</accession>
<evidence type="ECO:0000256" key="1">
    <source>
        <dbReference type="SAM" id="MobiDB-lite"/>
    </source>
</evidence>
<dbReference type="AlphaFoldDB" id="A0AA39TUP6"/>
<organism evidence="3 4">
    <name type="scientific">Armillaria luteobubalina</name>
    <dbReference type="NCBI Taxonomy" id="153913"/>
    <lineage>
        <taxon>Eukaryota</taxon>
        <taxon>Fungi</taxon>
        <taxon>Dikarya</taxon>
        <taxon>Basidiomycota</taxon>
        <taxon>Agaricomycotina</taxon>
        <taxon>Agaricomycetes</taxon>
        <taxon>Agaricomycetidae</taxon>
        <taxon>Agaricales</taxon>
        <taxon>Marasmiineae</taxon>
        <taxon>Physalacriaceae</taxon>
        <taxon>Armillaria</taxon>
    </lineage>
</organism>
<feature type="transmembrane region" description="Helical" evidence="2">
    <location>
        <begin position="211"/>
        <end position="233"/>
    </location>
</feature>
<sequence length="311" mass="35108">MCVRLGLVRDDIVLEPEIILGPTGPSAGSVSDSHECDSSTPPLEEAPQTETPSRKGKGEPNRQGAKHFDQQSKLGKLLTRNNDTSLPIVYASRYLKRTPPSGLYSGYSDSVDTRKLELKAAEEGTMPLLKMFFTIFFRFWLMRKCFFTATAFRAMSQLLGLNFKKRYRSCVNAQTCWPWALFFGRLLNDDFQVQHSAQTYSDEYDTEERTVIFNIASPLLFFLLAANMAFLVIPSADDTGADQQLSVTKILIYFSVVINLGSVIIHCSRSFDVKDDIFPGLVLIHVLGDPKVAFARSFRDHYVHFDYTNLL</sequence>
<keyword evidence="2" id="KW-1133">Transmembrane helix</keyword>